<accession>A0A0V0R9B8</accession>
<dbReference type="Proteomes" id="UP000054937">
    <property type="component" value="Unassembled WGS sequence"/>
</dbReference>
<reference evidence="3 4" key="1">
    <citation type="journal article" date="2015" name="Sci. Rep.">
        <title>Genome of the facultative scuticociliatosis pathogen Pseudocohnilembus persalinus provides insight into its virulence through horizontal gene transfer.</title>
        <authorList>
            <person name="Xiong J."/>
            <person name="Wang G."/>
            <person name="Cheng J."/>
            <person name="Tian M."/>
            <person name="Pan X."/>
            <person name="Warren A."/>
            <person name="Jiang C."/>
            <person name="Yuan D."/>
            <person name="Miao W."/>
        </authorList>
    </citation>
    <scope>NUCLEOTIDE SEQUENCE [LARGE SCALE GENOMIC DNA]</scope>
    <source>
        <strain evidence="3">36N120E</strain>
    </source>
</reference>
<keyword evidence="4" id="KW-1185">Reference proteome</keyword>
<feature type="coiled-coil region" evidence="1">
    <location>
        <begin position="268"/>
        <end position="407"/>
    </location>
</feature>
<feature type="region of interest" description="Disordered" evidence="2">
    <location>
        <begin position="771"/>
        <end position="800"/>
    </location>
</feature>
<name>A0A0V0R9B8_PSEPJ</name>
<dbReference type="InParanoid" id="A0A0V0R9B8"/>
<feature type="region of interest" description="Disordered" evidence="2">
    <location>
        <begin position="586"/>
        <end position="753"/>
    </location>
</feature>
<feature type="compositionally biased region" description="Basic and acidic residues" evidence="2">
    <location>
        <begin position="603"/>
        <end position="621"/>
    </location>
</feature>
<gene>
    <name evidence="3" type="ORF">PPERSA_05151</name>
</gene>
<comment type="caution">
    <text evidence="3">The sequence shown here is derived from an EMBL/GenBank/DDBJ whole genome shotgun (WGS) entry which is preliminary data.</text>
</comment>
<dbReference type="PANTHER" id="PTHR39063">
    <property type="entry name" value="ORAL-FACIAL-DIGITAL SYNDROME 1 PROTEIN HOMOLOG"/>
    <property type="match status" value="1"/>
</dbReference>
<proteinExistence type="predicted"/>
<evidence type="ECO:0000256" key="1">
    <source>
        <dbReference type="SAM" id="Coils"/>
    </source>
</evidence>
<protein>
    <submittedName>
        <fullName evidence="3">Uncharacterized protein</fullName>
    </submittedName>
</protein>
<feature type="compositionally biased region" description="Basic and acidic residues" evidence="2">
    <location>
        <begin position="681"/>
        <end position="701"/>
    </location>
</feature>
<feature type="coiled-coil region" evidence="1">
    <location>
        <begin position="114"/>
        <end position="227"/>
    </location>
</feature>
<sequence>MLEIMQATDIFTDQKASLLSNIMDVMMGPQNDKKQKRIYKTESGTQTDYGDSIMNLENKLNFVDQQWKERVQREMAPTAASIEERMERFKKEYETRMKADMQAEITRIRNFEISNIRLEENEKAANEMQEYREELEKKYQEKLQRLREREKETLDRCAQKMKDIESYNHDHRQKLIKDFEMLKLREEAVEQQRQVNEEQLEAQKLKYENMIKEYKFKINELETQRRQNEQYADDQKSMVKLEVNRQVQSEHLDFMEKKKQLDQEIYRIDSIKESLEQQRKQNLNLTEQNKQYTEKIEEMTKKIREYELDIKQLRDTLSNVTDSYKREQGQGKNQNEALRLKDEEIKLLKKALEDKDEILAQQKQNQIEQMKKMNSEISHYQNQIEKFENQQRQLKQQLAENEEMIMKGVGQPISYIAQKHPQNESMTISKLNQSYVGRKTGIEMELEKNKEARRKALEELMAEDEQTDKRGYNAKFKNVWDLSDSQIQFSQMPSMAKKEIEKRDMIKDIHMQASQQIQKSQQQQHHQQYQQNPLEKGILEKVDVAQSMSYDQSIPGGNIIEQAFRQQEIGRQNRENQQQQQYYQQYKSNQQKKKSSDYEYQFDDEKDKKENFLQKKEEDSYQTKQQQQNKQSKPSRGKKIFEDIEQYGNRDDNLKVIEEKSGDKYLNTPNIQSKHHVTSQSKKEQSQEINKFKSDEGEDQKPTFPALSKPKTNLASLPGIGPKQTQAEKVQSKEKKDPYGFDIQEKKDPYGFDIQEKNKQDLYGFDIQEKEKKSQVSEAKSSQKKQSKQSQEISEEYGDEIFEEIVEDLDDF</sequence>
<organism evidence="3 4">
    <name type="scientific">Pseudocohnilembus persalinus</name>
    <name type="common">Ciliate</name>
    <dbReference type="NCBI Taxonomy" id="266149"/>
    <lineage>
        <taxon>Eukaryota</taxon>
        <taxon>Sar</taxon>
        <taxon>Alveolata</taxon>
        <taxon>Ciliophora</taxon>
        <taxon>Intramacronucleata</taxon>
        <taxon>Oligohymenophorea</taxon>
        <taxon>Scuticociliatia</taxon>
        <taxon>Philasterida</taxon>
        <taxon>Pseudocohnilembidae</taxon>
        <taxon>Pseudocohnilembus</taxon>
    </lineage>
</organism>
<dbReference type="EMBL" id="LDAU01000007">
    <property type="protein sequence ID" value="KRX11042.1"/>
    <property type="molecule type" value="Genomic_DNA"/>
</dbReference>
<feature type="compositionally biased region" description="Basic and acidic residues" evidence="2">
    <location>
        <begin position="730"/>
        <end position="753"/>
    </location>
</feature>
<dbReference type="GO" id="GO:0036064">
    <property type="term" value="C:ciliary basal body"/>
    <property type="evidence" value="ECO:0007669"/>
    <property type="project" value="TreeGrafter"/>
</dbReference>
<dbReference type="AlphaFoldDB" id="A0A0V0R9B8"/>
<dbReference type="PANTHER" id="PTHR39063:SF1">
    <property type="entry name" value="OFD1 CENTRIOLE AND CENTRIOLAR SATELLITE PROTEIN"/>
    <property type="match status" value="1"/>
</dbReference>
<dbReference type="InterPro" id="IPR055289">
    <property type="entry name" value="OFD1"/>
</dbReference>
<feature type="compositionally biased region" description="Low complexity" evidence="2">
    <location>
        <begin position="622"/>
        <end position="632"/>
    </location>
</feature>
<feature type="compositionally biased region" description="Basic and acidic residues" evidence="2">
    <location>
        <begin position="648"/>
        <end position="663"/>
    </location>
</feature>
<evidence type="ECO:0000313" key="3">
    <source>
        <dbReference type="EMBL" id="KRX11042.1"/>
    </source>
</evidence>
<dbReference type="GO" id="GO:0060287">
    <property type="term" value="P:epithelial cilium movement involved in determination of left/right asymmetry"/>
    <property type="evidence" value="ECO:0007669"/>
    <property type="project" value="TreeGrafter"/>
</dbReference>
<dbReference type="GO" id="GO:0005576">
    <property type="term" value="C:extracellular region"/>
    <property type="evidence" value="ECO:0007669"/>
    <property type="project" value="GOC"/>
</dbReference>
<evidence type="ECO:0000313" key="4">
    <source>
        <dbReference type="Proteomes" id="UP000054937"/>
    </source>
</evidence>
<keyword evidence="1" id="KW-0175">Coiled coil</keyword>
<dbReference type="OrthoDB" id="313120at2759"/>
<evidence type="ECO:0000256" key="2">
    <source>
        <dbReference type="SAM" id="MobiDB-lite"/>
    </source>
</evidence>